<accession>A0A2S3VRC5</accession>
<reference evidence="2" key="1">
    <citation type="submission" date="2017-02" db="EMBL/GenBank/DDBJ databases">
        <authorList>
            <person name="Furmanczyk E.M."/>
        </authorList>
    </citation>
    <scope>NUCLEOTIDE SEQUENCE [LARGE SCALE GENOMIC DNA]</scope>
    <source>
        <strain evidence="2">AP3_22</strain>
    </source>
</reference>
<gene>
    <name evidence="1" type="ORF">B0D71_13690</name>
</gene>
<evidence type="ECO:0000313" key="2">
    <source>
        <dbReference type="Proteomes" id="UP000237440"/>
    </source>
</evidence>
<dbReference type="Proteomes" id="UP000237440">
    <property type="component" value="Unassembled WGS sequence"/>
</dbReference>
<comment type="caution">
    <text evidence="1">The sequence shown here is derived from an EMBL/GenBank/DDBJ whole genome shotgun (WGS) entry which is preliminary data.</text>
</comment>
<dbReference type="EMBL" id="MUJK01000003">
    <property type="protein sequence ID" value="POF42461.1"/>
    <property type="molecule type" value="Genomic_DNA"/>
</dbReference>
<proteinExistence type="predicted"/>
<keyword evidence="2" id="KW-1185">Reference proteome</keyword>
<protein>
    <submittedName>
        <fullName evidence="1">Uncharacterized protein</fullName>
    </submittedName>
</protein>
<sequence>MFIVGKFIPPDKKFNTFSIVLADGDPGVVFLQARERVRMLVRYDSILGDSYIYDSDLTRQRA</sequence>
<evidence type="ECO:0000313" key="1">
    <source>
        <dbReference type="EMBL" id="POF42461.1"/>
    </source>
</evidence>
<name>A0A2S3VRC5_9PSED</name>
<dbReference type="AlphaFoldDB" id="A0A2S3VRC5"/>
<organism evidence="1 2">
    <name type="scientific">Pseudomonas laurylsulfativorans</name>
    <dbReference type="NCBI Taxonomy" id="1943631"/>
    <lineage>
        <taxon>Bacteria</taxon>
        <taxon>Pseudomonadati</taxon>
        <taxon>Pseudomonadota</taxon>
        <taxon>Gammaproteobacteria</taxon>
        <taxon>Pseudomonadales</taxon>
        <taxon>Pseudomonadaceae</taxon>
        <taxon>Pseudomonas</taxon>
    </lineage>
</organism>